<dbReference type="EMBL" id="AMCV02000011">
    <property type="protein sequence ID" value="TDZ21902.1"/>
    <property type="molecule type" value="Genomic_DNA"/>
</dbReference>
<reference evidence="3" key="1">
    <citation type="journal article" date="2013" name="New Phytol.">
        <title>Comparative genomic and transcriptomic analyses reveal the hemibiotrophic stage shift of Colletotrichum fungi.</title>
        <authorList>
            <person name="Gan P."/>
            <person name="Ikeda K."/>
            <person name="Irieda H."/>
            <person name="Narusaka M."/>
            <person name="O'Connell R.J."/>
            <person name="Narusaka Y."/>
            <person name="Takano Y."/>
            <person name="Kubo Y."/>
            <person name="Shirasu K."/>
        </authorList>
    </citation>
    <scope>NUCLEOTIDE SEQUENCE [LARGE SCALE GENOMIC DNA]</scope>
    <source>
        <strain evidence="3">104-T / ATCC 96160 / CBS 514.97 / LARS 414 / MAFF 240422</strain>
    </source>
</reference>
<reference evidence="3" key="2">
    <citation type="journal article" date="2019" name="Mol. Plant Microbe Interact.">
        <title>Genome sequence resources for four phytopathogenic fungi from the Colletotrichum orbiculare species complex.</title>
        <authorList>
            <person name="Gan P."/>
            <person name="Tsushima A."/>
            <person name="Narusaka M."/>
            <person name="Narusaka Y."/>
            <person name="Takano Y."/>
            <person name="Kubo Y."/>
            <person name="Shirasu K."/>
        </authorList>
    </citation>
    <scope>GENOME REANNOTATION</scope>
    <source>
        <strain evidence="3">104-T / ATCC 96160 / CBS 514.97 / LARS 414 / MAFF 240422</strain>
    </source>
</reference>
<dbReference type="AlphaFoldDB" id="A0A484FV95"/>
<sequence>MYHPTPSQRCAEPQLGFSALWLTPVLCHSDQGQHACRDLKGTKKKKRPPRDCDEPNRSPVIIIPKDTYIV</sequence>
<name>A0A484FV95_COLOR</name>
<evidence type="ECO:0000313" key="3">
    <source>
        <dbReference type="Proteomes" id="UP000014480"/>
    </source>
</evidence>
<feature type="region of interest" description="Disordered" evidence="1">
    <location>
        <begin position="38"/>
        <end position="58"/>
    </location>
</feature>
<organism evidence="2 3">
    <name type="scientific">Colletotrichum orbiculare (strain 104-T / ATCC 96160 / CBS 514.97 / LARS 414 / MAFF 240422)</name>
    <name type="common">Cucumber anthracnose fungus</name>
    <name type="synonym">Colletotrichum lagenarium</name>
    <dbReference type="NCBI Taxonomy" id="1213857"/>
    <lineage>
        <taxon>Eukaryota</taxon>
        <taxon>Fungi</taxon>
        <taxon>Dikarya</taxon>
        <taxon>Ascomycota</taxon>
        <taxon>Pezizomycotina</taxon>
        <taxon>Sordariomycetes</taxon>
        <taxon>Hypocreomycetidae</taxon>
        <taxon>Glomerellales</taxon>
        <taxon>Glomerellaceae</taxon>
        <taxon>Colletotrichum</taxon>
        <taxon>Colletotrichum orbiculare species complex</taxon>
    </lineage>
</organism>
<gene>
    <name evidence="2" type="ORF">Cob_v005208</name>
</gene>
<keyword evidence="3" id="KW-1185">Reference proteome</keyword>
<evidence type="ECO:0000256" key="1">
    <source>
        <dbReference type="SAM" id="MobiDB-lite"/>
    </source>
</evidence>
<proteinExistence type="predicted"/>
<protein>
    <submittedName>
        <fullName evidence="2">Uncharacterized protein</fullName>
    </submittedName>
</protein>
<dbReference type="Proteomes" id="UP000014480">
    <property type="component" value="Unassembled WGS sequence"/>
</dbReference>
<accession>A0A484FV95</accession>
<comment type="caution">
    <text evidence="2">The sequence shown here is derived from an EMBL/GenBank/DDBJ whole genome shotgun (WGS) entry which is preliminary data.</text>
</comment>
<evidence type="ECO:0000313" key="2">
    <source>
        <dbReference type="EMBL" id="TDZ21902.1"/>
    </source>
</evidence>